<evidence type="ECO:0000256" key="1">
    <source>
        <dbReference type="SAM" id="MobiDB-lite"/>
    </source>
</evidence>
<evidence type="ECO:0000313" key="4">
    <source>
        <dbReference type="Proteomes" id="UP000320461"/>
    </source>
</evidence>
<comment type="caution">
    <text evidence="3">The sequence shown here is derived from an EMBL/GenBank/DDBJ whole genome shotgun (WGS) entry which is preliminary data.</text>
</comment>
<name>A0A4Y3KP99_9CELL</name>
<keyword evidence="4" id="KW-1185">Reference proteome</keyword>
<keyword evidence="2" id="KW-0812">Transmembrane</keyword>
<keyword evidence="2" id="KW-1133">Transmembrane helix</keyword>
<evidence type="ECO:0000313" key="3">
    <source>
        <dbReference type="EMBL" id="GEA85204.1"/>
    </source>
</evidence>
<organism evidence="3 4">
    <name type="scientific">Cellulomonas gelida</name>
    <dbReference type="NCBI Taxonomy" id="1712"/>
    <lineage>
        <taxon>Bacteria</taxon>
        <taxon>Bacillati</taxon>
        <taxon>Actinomycetota</taxon>
        <taxon>Actinomycetes</taxon>
        <taxon>Micrococcales</taxon>
        <taxon>Cellulomonadaceae</taxon>
        <taxon>Cellulomonas</taxon>
    </lineage>
</organism>
<reference evidence="3 4" key="1">
    <citation type="submission" date="2019-06" db="EMBL/GenBank/DDBJ databases">
        <title>Whole genome shotgun sequence of Cellulomonas gelida NBRC 3748.</title>
        <authorList>
            <person name="Hosoyama A."/>
            <person name="Uohara A."/>
            <person name="Ohji S."/>
            <person name="Ichikawa N."/>
        </authorList>
    </citation>
    <scope>NUCLEOTIDE SEQUENCE [LARGE SCALE GENOMIC DNA]</scope>
    <source>
        <strain evidence="3 4">NBRC 3748</strain>
    </source>
</reference>
<dbReference type="EMBL" id="BJLQ01000028">
    <property type="protein sequence ID" value="GEA85204.1"/>
    <property type="molecule type" value="Genomic_DNA"/>
</dbReference>
<feature type="compositionally biased region" description="Low complexity" evidence="1">
    <location>
        <begin position="22"/>
        <end position="34"/>
    </location>
</feature>
<feature type="transmembrane region" description="Helical" evidence="2">
    <location>
        <begin position="46"/>
        <end position="65"/>
    </location>
</feature>
<feature type="region of interest" description="Disordered" evidence="1">
    <location>
        <begin position="1"/>
        <end position="34"/>
    </location>
</feature>
<accession>A0A4Y3KP99</accession>
<feature type="transmembrane region" description="Helical" evidence="2">
    <location>
        <begin position="71"/>
        <end position="89"/>
    </location>
</feature>
<proteinExistence type="predicted"/>
<sequence length="180" mass="18985">MPATPDPAPHPSTDRTARDGDAPAPGRTAAAAPGTAGASFDEALRFGPVGWLGVVGFVVTVWIALLPVDLVLASVVALVVAAVTGLLVVRWTPRVRVRGGELSAGAARIPIDLVRDPRPLVGEELREALGPGLDARAYLCLRGWVHSAVRVDVDDPQDPTPYWIVSTRRPDELVAALRRG</sequence>
<keyword evidence="2" id="KW-0472">Membrane</keyword>
<evidence type="ECO:0008006" key="5">
    <source>
        <dbReference type="Google" id="ProtNLM"/>
    </source>
</evidence>
<gene>
    <name evidence="3" type="ORF">CGE01nite_24550</name>
</gene>
<dbReference type="Pfam" id="PF11292">
    <property type="entry name" value="DUF3093"/>
    <property type="match status" value="1"/>
</dbReference>
<dbReference type="RefSeq" id="WP_141371229.1">
    <property type="nucleotide sequence ID" value="NZ_BJLQ01000028.1"/>
</dbReference>
<dbReference type="Proteomes" id="UP000320461">
    <property type="component" value="Unassembled WGS sequence"/>
</dbReference>
<dbReference type="AlphaFoldDB" id="A0A4Y3KP99"/>
<feature type="compositionally biased region" description="Pro residues" evidence="1">
    <location>
        <begin position="1"/>
        <end position="10"/>
    </location>
</feature>
<evidence type="ECO:0000256" key="2">
    <source>
        <dbReference type="SAM" id="Phobius"/>
    </source>
</evidence>
<protein>
    <recommendedName>
        <fullName evidence="5">DUF3093 domain-containing protein</fullName>
    </recommendedName>
</protein>
<dbReference type="InterPro" id="IPR021443">
    <property type="entry name" value="DUF3093"/>
</dbReference>
<feature type="compositionally biased region" description="Basic and acidic residues" evidence="1">
    <location>
        <begin position="12"/>
        <end position="21"/>
    </location>
</feature>
<dbReference type="OrthoDB" id="3217020at2"/>